<dbReference type="AlphaFoldDB" id="A0A5B7J3S9"/>
<reference evidence="2 3" key="1">
    <citation type="submission" date="2019-05" db="EMBL/GenBank/DDBJ databases">
        <title>Another draft genome of Portunus trituberculatus and its Hox gene families provides insights of decapod evolution.</title>
        <authorList>
            <person name="Jeong J.-H."/>
            <person name="Song I."/>
            <person name="Kim S."/>
            <person name="Choi T."/>
            <person name="Kim D."/>
            <person name="Ryu S."/>
            <person name="Kim W."/>
        </authorList>
    </citation>
    <scope>NUCLEOTIDE SEQUENCE [LARGE SCALE GENOMIC DNA]</scope>
    <source>
        <tissue evidence="2">Muscle</tissue>
    </source>
</reference>
<name>A0A5B7J3S9_PORTR</name>
<protein>
    <submittedName>
        <fullName evidence="2">Uncharacterized protein</fullName>
    </submittedName>
</protein>
<feature type="region of interest" description="Disordered" evidence="1">
    <location>
        <begin position="89"/>
        <end position="111"/>
    </location>
</feature>
<accession>A0A5B7J3S9</accession>
<proteinExistence type="predicted"/>
<organism evidence="2 3">
    <name type="scientific">Portunus trituberculatus</name>
    <name type="common">Swimming crab</name>
    <name type="synonym">Neptunus trituberculatus</name>
    <dbReference type="NCBI Taxonomy" id="210409"/>
    <lineage>
        <taxon>Eukaryota</taxon>
        <taxon>Metazoa</taxon>
        <taxon>Ecdysozoa</taxon>
        <taxon>Arthropoda</taxon>
        <taxon>Crustacea</taxon>
        <taxon>Multicrustacea</taxon>
        <taxon>Malacostraca</taxon>
        <taxon>Eumalacostraca</taxon>
        <taxon>Eucarida</taxon>
        <taxon>Decapoda</taxon>
        <taxon>Pleocyemata</taxon>
        <taxon>Brachyura</taxon>
        <taxon>Eubrachyura</taxon>
        <taxon>Portunoidea</taxon>
        <taxon>Portunidae</taxon>
        <taxon>Portuninae</taxon>
        <taxon>Portunus</taxon>
    </lineage>
</organism>
<evidence type="ECO:0000313" key="2">
    <source>
        <dbReference type="EMBL" id="MPC92501.1"/>
    </source>
</evidence>
<comment type="caution">
    <text evidence="2">The sequence shown here is derived from an EMBL/GenBank/DDBJ whole genome shotgun (WGS) entry which is preliminary data.</text>
</comment>
<gene>
    <name evidence="2" type="ORF">E2C01_087592</name>
</gene>
<sequence length="111" mass="11886">MEVTAEGGVRGSRVSLNAAWGRCGLVASLSREPWGGCWPHTSHGRTTNAELADHFISFTLPAYRGAINASSAAPPPSNIAQLSLQLLPDNKGQKRLGPSPRRTHCNNSLKR</sequence>
<evidence type="ECO:0000256" key="1">
    <source>
        <dbReference type="SAM" id="MobiDB-lite"/>
    </source>
</evidence>
<dbReference type="Proteomes" id="UP000324222">
    <property type="component" value="Unassembled WGS sequence"/>
</dbReference>
<keyword evidence="3" id="KW-1185">Reference proteome</keyword>
<evidence type="ECO:0000313" key="3">
    <source>
        <dbReference type="Proteomes" id="UP000324222"/>
    </source>
</evidence>
<feature type="compositionally biased region" description="Basic residues" evidence="1">
    <location>
        <begin position="101"/>
        <end position="111"/>
    </location>
</feature>
<dbReference type="EMBL" id="VSRR010091485">
    <property type="protein sequence ID" value="MPC92501.1"/>
    <property type="molecule type" value="Genomic_DNA"/>
</dbReference>